<proteinExistence type="inferred from homology"/>
<dbReference type="InterPro" id="IPR039425">
    <property type="entry name" value="RNA_pol_sigma-70-like"/>
</dbReference>
<dbReference type="Gene3D" id="1.10.10.10">
    <property type="entry name" value="Winged helix-like DNA-binding domain superfamily/Winged helix DNA-binding domain"/>
    <property type="match status" value="1"/>
</dbReference>
<dbReference type="PANTHER" id="PTHR43133">
    <property type="entry name" value="RNA POLYMERASE ECF-TYPE SIGMA FACTO"/>
    <property type="match status" value="1"/>
</dbReference>
<feature type="domain" description="RNA polymerase sigma-70 region 2" evidence="6">
    <location>
        <begin position="9"/>
        <end position="73"/>
    </location>
</feature>
<reference evidence="8 9" key="1">
    <citation type="submission" date="2021-03" db="EMBL/GenBank/DDBJ databases">
        <title>Sequencing the genomes of 1000 actinobacteria strains.</title>
        <authorList>
            <person name="Klenk H.-P."/>
        </authorList>
    </citation>
    <scope>NUCLEOTIDE SEQUENCE [LARGE SCALE GENOMIC DNA]</scope>
    <source>
        <strain evidence="8 9">DSM 44580</strain>
    </source>
</reference>
<dbReference type="Proteomes" id="UP001519363">
    <property type="component" value="Unassembled WGS sequence"/>
</dbReference>
<organism evidence="8 9">
    <name type="scientific">Crossiella equi</name>
    <dbReference type="NCBI Taxonomy" id="130796"/>
    <lineage>
        <taxon>Bacteria</taxon>
        <taxon>Bacillati</taxon>
        <taxon>Actinomycetota</taxon>
        <taxon>Actinomycetes</taxon>
        <taxon>Pseudonocardiales</taxon>
        <taxon>Pseudonocardiaceae</taxon>
        <taxon>Crossiella</taxon>
    </lineage>
</organism>
<keyword evidence="4" id="KW-0238">DNA-binding</keyword>
<dbReference type="InterPro" id="IPR007627">
    <property type="entry name" value="RNA_pol_sigma70_r2"/>
</dbReference>
<evidence type="ECO:0000256" key="2">
    <source>
        <dbReference type="ARBA" id="ARBA00023015"/>
    </source>
</evidence>
<dbReference type="PANTHER" id="PTHR43133:SF52">
    <property type="entry name" value="ECF RNA POLYMERASE SIGMA FACTOR SIGL"/>
    <property type="match status" value="1"/>
</dbReference>
<keyword evidence="3" id="KW-0731">Sigma factor</keyword>
<dbReference type="InterPro" id="IPR013324">
    <property type="entry name" value="RNA_pol_sigma_r3/r4-like"/>
</dbReference>
<keyword evidence="5" id="KW-0804">Transcription</keyword>
<evidence type="ECO:0000259" key="7">
    <source>
        <dbReference type="Pfam" id="PF08281"/>
    </source>
</evidence>
<evidence type="ECO:0000259" key="6">
    <source>
        <dbReference type="Pfam" id="PF04542"/>
    </source>
</evidence>
<accession>A0ABS5A896</accession>
<dbReference type="Gene3D" id="1.10.1740.10">
    <property type="match status" value="1"/>
</dbReference>
<dbReference type="Pfam" id="PF04542">
    <property type="entry name" value="Sigma70_r2"/>
    <property type="match status" value="1"/>
</dbReference>
<dbReference type="EMBL" id="JAGIOO010000001">
    <property type="protein sequence ID" value="MBP2472807.1"/>
    <property type="molecule type" value="Genomic_DNA"/>
</dbReference>
<dbReference type="SUPFAM" id="SSF88659">
    <property type="entry name" value="Sigma3 and sigma4 domains of RNA polymerase sigma factors"/>
    <property type="match status" value="1"/>
</dbReference>
<gene>
    <name evidence="8" type="ORF">JOF53_001679</name>
</gene>
<comment type="caution">
    <text evidence="8">The sequence shown here is derived from an EMBL/GenBank/DDBJ whole genome shotgun (WGS) entry which is preliminary data.</text>
</comment>
<evidence type="ECO:0000256" key="4">
    <source>
        <dbReference type="ARBA" id="ARBA00023125"/>
    </source>
</evidence>
<dbReference type="NCBIfam" id="TIGR02937">
    <property type="entry name" value="sigma70-ECF"/>
    <property type="match status" value="1"/>
</dbReference>
<dbReference type="Pfam" id="PF08281">
    <property type="entry name" value="Sigma70_r4_2"/>
    <property type="match status" value="1"/>
</dbReference>
<evidence type="ECO:0000256" key="1">
    <source>
        <dbReference type="ARBA" id="ARBA00010641"/>
    </source>
</evidence>
<dbReference type="CDD" id="cd06171">
    <property type="entry name" value="Sigma70_r4"/>
    <property type="match status" value="1"/>
</dbReference>
<dbReference type="InterPro" id="IPR013325">
    <property type="entry name" value="RNA_pol_sigma_r2"/>
</dbReference>
<feature type="domain" description="RNA polymerase sigma factor 70 region 4 type 2" evidence="7">
    <location>
        <begin position="101"/>
        <end position="150"/>
    </location>
</feature>
<comment type="similarity">
    <text evidence="1">Belongs to the sigma-70 factor family. ECF subfamily.</text>
</comment>
<evidence type="ECO:0000256" key="3">
    <source>
        <dbReference type="ARBA" id="ARBA00023082"/>
    </source>
</evidence>
<keyword evidence="2" id="KW-0805">Transcription regulation</keyword>
<evidence type="ECO:0000256" key="5">
    <source>
        <dbReference type="ARBA" id="ARBA00023163"/>
    </source>
</evidence>
<protein>
    <submittedName>
        <fullName evidence="8">RNA polymerase sigma-70 factor (ECF subfamily)</fullName>
    </submittedName>
</protein>
<dbReference type="InterPro" id="IPR036388">
    <property type="entry name" value="WH-like_DNA-bd_sf"/>
</dbReference>
<evidence type="ECO:0000313" key="8">
    <source>
        <dbReference type="EMBL" id="MBP2472807.1"/>
    </source>
</evidence>
<evidence type="ECO:0000313" key="9">
    <source>
        <dbReference type="Proteomes" id="UP001519363"/>
    </source>
</evidence>
<dbReference type="SUPFAM" id="SSF88946">
    <property type="entry name" value="Sigma2 domain of RNA polymerase sigma factors"/>
    <property type="match status" value="1"/>
</dbReference>
<dbReference type="InterPro" id="IPR013249">
    <property type="entry name" value="RNA_pol_sigma70_r4_t2"/>
</dbReference>
<dbReference type="InterPro" id="IPR014284">
    <property type="entry name" value="RNA_pol_sigma-70_dom"/>
</dbReference>
<keyword evidence="9" id="KW-1185">Reference proteome</keyword>
<sequence>MEWLEVNFGRRLLRFTTALTGGDRQWAEDVVQETWLRAWRNAAKLRPESDQVLPWLFTVARRIVVDGVRQRRARPTEVDLTQLGEAVVRDEADHVVISITVAEALNQLSAEHREAIRETYLLDRTVNEAAKVLGIPPGTVKSRVYYGLRMLNNLLRERGVTR</sequence>
<name>A0ABS5A896_9PSEU</name>